<accession>A0A419F7W7</accession>
<dbReference type="Pfam" id="PF03739">
    <property type="entry name" value="LptF_LptG"/>
    <property type="match status" value="1"/>
</dbReference>
<comment type="subcellular location">
    <subcellularLocation>
        <location evidence="1">Cell membrane</location>
        <topology evidence="1">Multi-pass membrane protein</topology>
    </subcellularLocation>
</comment>
<dbReference type="PANTHER" id="PTHR33529:SF6">
    <property type="entry name" value="YJGP_YJGQ FAMILY PERMEASE"/>
    <property type="match status" value="1"/>
</dbReference>
<gene>
    <name evidence="7" type="ORF">C4532_02280</name>
</gene>
<dbReference type="GO" id="GO:0043190">
    <property type="term" value="C:ATP-binding cassette (ABC) transporter complex"/>
    <property type="evidence" value="ECO:0007669"/>
    <property type="project" value="TreeGrafter"/>
</dbReference>
<comment type="caution">
    <text evidence="7">The sequence shown here is derived from an EMBL/GenBank/DDBJ whole genome shotgun (WGS) entry which is preliminary data.</text>
</comment>
<feature type="transmembrane region" description="Helical" evidence="6">
    <location>
        <begin position="282"/>
        <end position="300"/>
    </location>
</feature>
<reference evidence="7 8" key="1">
    <citation type="journal article" date="2017" name="ISME J.">
        <title>Energy and carbon metabolisms in a deep terrestrial subsurface fluid microbial community.</title>
        <authorList>
            <person name="Momper L."/>
            <person name="Jungbluth S.P."/>
            <person name="Lee M.D."/>
            <person name="Amend J.P."/>
        </authorList>
    </citation>
    <scope>NUCLEOTIDE SEQUENCE [LARGE SCALE GENOMIC DNA]</scope>
    <source>
        <strain evidence="7">SURF_17</strain>
    </source>
</reference>
<keyword evidence="5 6" id="KW-0472">Membrane</keyword>
<keyword evidence="3 6" id="KW-0812">Transmembrane</keyword>
<evidence type="ECO:0000256" key="5">
    <source>
        <dbReference type="ARBA" id="ARBA00023136"/>
    </source>
</evidence>
<protein>
    <submittedName>
        <fullName evidence="7">YjgP/YjgQ family permease</fullName>
    </submittedName>
</protein>
<dbReference type="EMBL" id="QZKI01000014">
    <property type="protein sequence ID" value="RJP74518.1"/>
    <property type="molecule type" value="Genomic_DNA"/>
</dbReference>
<feature type="transmembrane region" description="Helical" evidence="6">
    <location>
        <begin position="93"/>
        <end position="119"/>
    </location>
</feature>
<evidence type="ECO:0000256" key="3">
    <source>
        <dbReference type="ARBA" id="ARBA00022692"/>
    </source>
</evidence>
<sequence>MNGRVSILTRYICWRVLVYFLAFMGIMVVFFVFVDFMEHIERVTRDHASLRPLALYYACLLPKVAVEVSWVGLLVSVLFVLGSLAKNNEFTALLAGGISIYRVGMPVLIIGAFLALSVFCVREFVVPEAMLRVYEIKESDFASEVSQNEVFDIAGIGRRNRFYYFDVVDVKRGVLTGVHIHTTKGGLITERIDAEKGLWEKDERRWYLKNGSAKKFDSRGIVLEDMTFASMKAPFRESPETLKVYSAGMNELSFRQLRRQIRNLEGSGYDARRLKVDYYAKFSLPAANLIVVFLALPFALECRRGGLLIGFALSLMAALLYYGAFQMSLALGKGGFFPAPVSVWLANFLFLGVGTGLTMRART</sequence>
<organism evidence="7 8">
    <name type="scientific">Candidatus Abyssobacteria bacterium SURF_17</name>
    <dbReference type="NCBI Taxonomy" id="2093361"/>
    <lineage>
        <taxon>Bacteria</taxon>
        <taxon>Pseudomonadati</taxon>
        <taxon>Candidatus Hydrogenedentota</taxon>
        <taxon>Candidatus Abyssobacteria</taxon>
    </lineage>
</organism>
<feature type="transmembrane region" description="Helical" evidence="6">
    <location>
        <begin position="12"/>
        <end position="34"/>
    </location>
</feature>
<evidence type="ECO:0000313" key="8">
    <source>
        <dbReference type="Proteomes" id="UP000285961"/>
    </source>
</evidence>
<evidence type="ECO:0000256" key="4">
    <source>
        <dbReference type="ARBA" id="ARBA00022989"/>
    </source>
</evidence>
<dbReference type="GO" id="GO:0015920">
    <property type="term" value="P:lipopolysaccharide transport"/>
    <property type="evidence" value="ECO:0007669"/>
    <property type="project" value="TreeGrafter"/>
</dbReference>
<keyword evidence="4 6" id="KW-1133">Transmembrane helix</keyword>
<dbReference type="PANTHER" id="PTHR33529">
    <property type="entry name" value="SLR0882 PROTEIN-RELATED"/>
    <property type="match status" value="1"/>
</dbReference>
<evidence type="ECO:0000256" key="1">
    <source>
        <dbReference type="ARBA" id="ARBA00004651"/>
    </source>
</evidence>
<dbReference type="AlphaFoldDB" id="A0A419F7W7"/>
<dbReference type="InterPro" id="IPR005495">
    <property type="entry name" value="LptG/LptF_permease"/>
</dbReference>
<name>A0A419F7W7_9BACT</name>
<evidence type="ECO:0000313" key="7">
    <source>
        <dbReference type="EMBL" id="RJP74518.1"/>
    </source>
</evidence>
<evidence type="ECO:0000256" key="6">
    <source>
        <dbReference type="SAM" id="Phobius"/>
    </source>
</evidence>
<feature type="transmembrane region" description="Helical" evidence="6">
    <location>
        <begin position="336"/>
        <end position="357"/>
    </location>
</feature>
<keyword evidence="2" id="KW-1003">Cell membrane</keyword>
<feature type="transmembrane region" description="Helical" evidence="6">
    <location>
        <begin position="307"/>
        <end position="324"/>
    </location>
</feature>
<proteinExistence type="predicted"/>
<feature type="transmembrane region" description="Helical" evidence="6">
    <location>
        <begin position="54"/>
        <end position="81"/>
    </location>
</feature>
<evidence type="ECO:0000256" key="2">
    <source>
        <dbReference type="ARBA" id="ARBA00022475"/>
    </source>
</evidence>
<dbReference type="Proteomes" id="UP000285961">
    <property type="component" value="Unassembled WGS sequence"/>
</dbReference>